<gene>
    <name evidence="1" type="ORF">DL764_003699</name>
</gene>
<dbReference type="STRING" id="155417.A0A4Q4TFJ2"/>
<dbReference type="EMBL" id="QJNU01000166">
    <property type="protein sequence ID" value="RYP05586.1"/>
    <property type="molecule type" value="Genomic_DNA"/>
</dbReference>
<dbReference type="SUPFAM" id="SSF52540">
    <property type="entry name" value="P-loop containing nucleoside triphosphate hydrolases"/>
    <property type="match status" value="1"/>
</dbReference>
<name>A0A4Q4TFJ2_9PEZI</name>
<evidence type="ECO:0000313" key="2">
    <source>
        <dbReference type="Proteomes" id="UP000293360"/>
    </source>
</evidence>
<dbReference type="InterPro" id="IPR027417">
    <property type="entry name" value="P-loop_NTPase"/>
</dbReference>
<dbReference type="Proteomes" id="UP000293360">
    <property type="component" value="Unassembled WGS sequence"/>
</dbReference>
<dbReference type="Gene3D" id="3.40.50.300">
    <property type="entry name" value="P-loop containing nucleotide triphosphate hydrolases"/>
    <property type="match status" value="1"/>
</dbReference>
<evidence type="ECO:0000313" key="1">
    <source>
        <dbReference type="EMBL" id="RYP05586.1"/>
    </source>
</evidence>
<keyword evidence="2" id="KW-1185">Reference proteome</keyword>
<protein>
    <recommendedName>
        <fullName evidence="3">Zeta toxin domain-containing protein</fullName>
    </recommendedName>
</protein>
<accession>A0A4Q4TFJ2</accession>
<reference evidence="1 2" key="1">
    <citation type="submission" date="2018-06" db="EMBL/GenBank/DDBJ databases">
        <title>Complete Genomes of Monosporascus.</title>
        <authorList>
            <person name="Robinson A.J."/>
            <person name="Natvig D.O."/>
        </authorList>
    </citation>
    <scope>NUCLEOTIDE SEQUENCE [LARGE SCALE GENOMIC DNA]</scope>
    <source>
        <strain evidence="1 2">CBS 110550</strain>
    </source>
</reference>
<sequence>MADTKAAPVLWINGFPGSGKLTVAKIIAWNHHSAVLLDNHKLIDPVEARFSRDHPDYQIRRRPYRRAVLDRYVRDESTLSRLVIFTDSELGREVANEYRDAARETGRPFIPVYMICDVEANLERIANADRLESALGKLLDRRTLERLRGSCELYVFEDDCPSLTVDTTNTPPADTAMRILAFLDRLCPDAW</sequence>
<organism evidence="1 2">
    <name type="scientific">Monosporascus ibericus</name>
    <dbReference type="NCBI Taxonomy" id="155417"/>
    <lineage>
        <taxon>Eukaryota</taxon>
        <taxon>Fungi</taxon>
        <taxon>Dikarya</taxon>
        <taxon>Ascomycota</taxon>
        <taxon>Pezizomycotina</taxon>
        <taxon>Sordariomycetes</taxon>
        <taxon>Xylariomycetidae</taxon>
        <taxon>Xylariales</taxon>
        <taxon>Xylariales incertae sedis</taxon>
        <taxon>Monosporascus</taxon>
    </lineage>
</organism>
<comment type="caution">
    <text evidence="1">The sequence shown here is derived from an EMBL/GenBank/DDBJ whole genome shotgun (WGS) entry which is preliminary data.</text>
</comment>
<dbReference type="OrthoDB" id="5426988at2759"/>
<dbReference type="Pfam" id="PF13671">
    <property type="entry name" value="AAA_33"/>
    <property type="match status" value="1"/>
</dbReference>
<proteinExistence type="predicted"/>
<evidence type="ECO:0008006" key="3">
    <source>
        <dbReference type="Google" id="ProtNLM"/>
    </source>
</evidence>
<dbReference type="AlphaFoldDB" id="A0A4Q4TFJ2"/>